<gene>
    <name evidence="3" type="ORF">HF841_10585</name>
</gene>
<feature type="signal peptide" evidence="2">
    <location>
        <begin position="1"/>
        <end position="17"/>
    </location>
</feature>
<proteinExistence type="predicted"/>
<dbReference type="EMBL" id="JABAGL010000013">
    <property type="protein sequence ID" value="NME86459.1"/>
    <property type="molecule type" value="Genomic_DNA"/>
</dbReference>
<reference evidence="3 4" key="1">
    <citation type="submission" date="2020-04" db="EMBL/GenBank/DDBJ databases">
        <authorList>
            <person name="Hitch T.C.A."/>
            <person name="Wylensek D."/>
            <person name="Clavel T."/>
        </authorList>
    </citation>
    <scope>NUCLEOTIDE SEQUENCE [LARGE SCALE GENOMIC DNA]</scope>
    <source>
        <strain evidence="3 4">WCA3-601-WT-5E</strain>
    </source>
</reference>
<accession>A0A7X9SC04</accession>
<feature type="compositionally biased region" description="Acidic residues" evidence="1">
    <location>
        <begin position="41"/>
        <end position="57"/>
    </location>
</feature>
<name>A0A7X9SC04_9BACE</name>
<evidence type="ECO:0000313" key="4">
    <source>
        <dbReference type="Proteomes" id="UP000520291"/>
    </source>
</evidence>
<comment type="caution">
    <text evidence="3">The sequence shown here is derived from an EMBL/GenBank/DDBJ whole genome shotgun (WGS) entry which is preliminary data.</text>
</comment>
<evidence type="ECO:0008006" key="5">
    <source>
        <dbReference type="Google" id="ProtNLM"/>
    </source>
</evidence>
<evidence type="ECO:0000313" key="3">
    <source>
        <dbReference type="EMBL" id="NME86459.1"/>
    </source>
</evidence>
<evidence type="ECO:0000256" key="2">
    <source>
        <dbReference type="SAM" id="SignalP"/>
    </source>
</evidence>
<feature type="chain" id="PRO_5031542144" description="Lipoprotein" evidence="2">
    <location>
        <begin position="18"/>
        <end position="57"/>
    </location>
</feature>
<sequence>MRTVKKMFVLCSLAALLGGCIPDNLDNCPPEQQGGKVDISIDMDTDMDMDGQETEMP</sequence>
<dbReference type="Proteomes" id="UP000520291">
    <property type="component" value="Unassembled WGS sequence"/>
</dbReference>
<dbReference type="PROSITE" id="PS51257">
    <property type="entry name" value="PROKAR_LIPOPROTEIN"/>
    <property type="match status" value="1"/>
</dbReference>
<organism evidence="3 4">
    <name type="scientific">Bacteroides eggerthii</name>
    <dbReference type="NCBI Taxonomy" id="28111"/>
    <lineage>
        <taxon>Bacteria</taxon>
        <taxon>Pseudomonadati</taxon>
        <taxon>Bacteroidota</taxon>
        <taxon>Bacteroidia</taxon>
        <taxon>Bacteroidales</taxon>
        <taxon>Bacteroidaceae</taxon>
        <taxon>Bacteroides</taxon>
    </lineage>
</organism>
<feature type="region of interest" description="Disordered" evidence="1">
    <location>
        <begin position="31"/>
        <end position="57"/>
    </location>
</feature>
<dbReference type="AlphaFoldDB" id="A0A7X9SC04"/>
<protein>
    <recommendedName>
        <fullName evidence="5">Lipoprotein</fullName>
    </recommendedName>
</protein>
<dbReference type="RefSeq" id="WP_168947727.1">
    <property type="nucleotide sequence ID" value="NZ_JABAGL010000013.1"/>
</dbReference>
<keyword evidence="2" id="KW-0732">Signal</keyword>
<evidence type="ECO:0000256" key="1">
    <source>
        <dbReference type="SAM" id="MobiDB-lite"/>
    </source>
</evidence>